<dbReference type="EMBL" id="UFQT01000960">
    <property type="protein sequence ID" value="SSX28197.1"/>
    <property type="molecule type" value="Genomic_DNA"/>
</dbReference>
<feature type="domain" description="G-patch" evidence="2">
    <location>
        <begin position="20"/>
        <end position="66"/>
    </location>
</feature>
<reference evidence="4" key="2">
    <citation type="submission" date="2018-07" db="EMBL/GenBank/DDBJ databases">
        <authorList>
            <person name="Quirk P.G."/>
            <person name="Krulwich T.A."/>
        </authorList>
    </citation>
    <scope>NUCLEOTIDE SEQUENCE</scope>
</reference>
<dbReference type="GO" id="GO:0005730">
    <property type="term" value="C:nucleolus"/>
    <property type="evidence" value="ECO:0007669"/>
    <property type="project" value="TreeGrafter"/>
</dbReference>
<dbReference type="VEuPathDB" id="VectorBase:CSON015340"/>
<dbReference type="Pfam" id="PF01585">
    <property type="entry name" value="G-patch"/>
    <property type="match status" value="1"/>
</dbReference>
<dbReference type="PANTHER" id="PTHR23149:SF27">
    <property type="entry name" value="PIN2_TERF1-INTERACTING TELOMERASE INHIBITOR 1"/>
    <property type="match status" value="1"/>
</dbReference>
<sequence length="398" mass="45374">MGKTSNYVIQPRGKALYEDESSFGSRMLLKMGWTKGKGLGANLSGAQDFIRVRYKNDIGGLGYSSRDDQWTENEITYNDLLKNLNENQDTNDIKKDKQIESLEEKSKKSRARVHYQKFTRGKDLSRYSSKDLANIFGKKSLDESYKIEKEDEDISSSSTEPTKYEEDSKMINTGVSITDYFKSKREKLVKNTEIDKVDDSLLSQESEMPPKKKKLTKCDQESNLHLTKNGNLESNENLQVLNNEEVKQIPGDLEIKKSSKRKRKVDTETKSSEEIVKEETIKKRKKGENDDAKLTTTITVDVDPNKFFLDSVAVEKLKHLRLDKFKESNVANIVGYGLSKDVKLEICDSSIVKGISHLLKFSPTIAHTIVLLIHIHLETPQNQYKLSIIARAYLSVVD</sequence>
<reference evidence="3" key="1">
    <citation type="submission" date="2018-04" db="EMBL/GenBank/DDBJ databases">
        <authorList>
            <person name="Go L.Y."/>
            <person name="Mitchell J.A."/>
        </authorList>
    </citation>
    <scope>NUCLEOTIDE SEQUENCE</scope>
    <source>
        <tissue evidence="3">Whole organism</tissue>
    </source>
</reference>
<dbReference type="SMART" id="SM00443">
    <property type="entry name" value="G_patch"/>
    <property type="match status" value="1"/>
</dbReference>
<dbReference type="InterPro" id="IPR000467">
    <property type="entry name" value="G_patch_dom"/>
</dbReference>
<accession>A0A336KTT6</accession>
<dbReference type="AlphaFoldDB" id="A0A336KTT6"/>
<proteinExistence type="predicted"/>
<gene>
    <name evidence="3" type="primary">CSON015340</name>
</gene>
<dbReference type="GO" id="GO:0010521">
    <property type="term" value="F:telomerase inhibitor activity"/>
    <property type="evidence" value="ECO:0007669"/>
    <property type="project" value="TreeGrafter"/>
</dbReference>
<dbReference type="PROSITE" id="PS50174">
    <property type="entry name" value="G_PATCH"/>
    <property type="match status" value="1"/>
</dbReference>
<organism evidence="3">
    <name type="scientific">Culicoides sonorensis</name>
    <name type="common">Biting midge</name>
    <dbReference type="NCBI Taxonomy" id="179676"/>
    <lineage>
        <taxon>Eukaryota</taxon>
        <taxon>Metazoa</taxon>
        <taxon>Ecdysozoa</taxon>
        <taxon>Arthropoda</taxon>
        <taxon>Hexapoda</taxon>
        <taxon>Insecta</taxon>
        <taxon>Pterygota</taxon>
        <taxon>Neoptera</taxon>
        <taxon>Endopterygota</taxon>
        <taxon>Diptera</taxon>
        <taxon>Nematocera</taxon>
        <taxon>Chironomoidea</taxon>
        <taxon>Ceratopogonidae</taxon>
        <taxon>Ceratopogoninae</taxon>
        <taxon>Culicoides</taxon>
        <taxon>Monoculicoides</taxon>
    </lineage>
</organism>
<evidence type="ECO:0000256" key="1">
    <source>
        <dbReference type="SAM" id="MobiDB-lite"/>
    </source>
</evidence>
<evidence type="ECO:0000313" key="4">
    <source>
        <dbReference type="EMBL" id="SSX28197.1"/>
    </source>
</evidence>
<dbReference type="GO" id="GO:0003676">
    <property type="term" value="F:nucleic acid binding"/>
    <property type="evidence" value="ECO:0007669"/>
    <property type="project" value="InterPro"/>
</dbReference>
<dbReference type="PANTHER" id="PTHR23149">
    <property type="entry name" value="G PATCH DOMAIN CONTAINING PROTEIN"/>
    <property type="match status" value="1"/>
</dbReference>
<dbReference type="InterPro" id="IPR050656">
    <property type="entry name" value="PINX1"/>
</dbReference>
<evidence type="ECO:0000313" key="3">
    <source>
        <dbReference type="EMBL" id="SSX07963.1"/>
    </source>
</evidence>
<name>A0A336KTT6_CULSO</name>
<feature type="region of interest" description="Disordered" evidence="1">
    <location>
        <begin position="147"/>
        <end position="166"/>
    </location>
</feature>
<evidence type="ECO:0000259" key="2">
    <source>
        <dbReference type="PROSITE" id="PS50174"/>
    </source>
</evidence>
<protein>
    <submittedName>
        <fullName evidence="3">CSON015340 protein</fullName>
    </submittedName>
</protein>
<dbReference type="EMBL" id="UFQS01000960">
    <property type="protein sequence ID" value="SSX07963.1"/>
    <property type="molecule type" value="Genomic_DNA"/>
</dbReference>